<evidence type="ECO:0000256" key="3">
    <source>
        <dbReference type="ARBA" id="ARBA00004910"/>
    </source>
</evidence>
<dbReference type="InterPro" id="IPR004794">
    <property type="entry name" value="Eubact_RibD"/>
</dbReference>
<evidence type="ECO:0000256" key="6">
    <source>
        <dbReference type="ARBA" id="ARBA00012766"/>
    </source>
</evidence>
<dbReference type="Pfam" id="PF00383">
    <property type="entry name" value="dCMP_cyt_deam_1"/>
    <property type="match status" value="1"/>
</dbReference>
<dbReference type="EC" id="1.1.1.193" evidence="7"/>
<sequence length="342" mass="38648">MVMEFYFDLILKEAWKFQALTLPNPAVGALVLDKYGKILSLQAHKQAGKPHAEVLALQEAYCELTSDKRIFELEESREIHQFLKENAKNIFEDCTLYVSLEPCLNEGKTPSCAKLLAELKIKEVCIATKDVNALASGGAEFLESLGISVIKAWELEELQTIHKKAEELLFPFVCLQNKGSFVLFKYASRLNGSIEGGQISSPKMQEFMHNIRAISQTLLISGKTIREDNPTLDTRFATFKDKKNPNVVILTKMQNFPKTAPLFDVPLRKIEIVSKIPKLKGFVFCEGGSEFLKTLKPYCDLLLLLISPRFSAEFQKIMQIEANCKILHTQMVGEDLALWLQL</sequence>
<organism evidence="11 12">
    <name type="scientific">Helicobacter valdiviensis</name>
    <dbReference type="NCBI Taxonomy" id="1458358"/>
    <lineage>
        <taxon>Bacteria</taxon>
        <taxon>Pseudomonadati</taxon>
        <taxon>Campylobacterota</taxon>
        <taxon>Epsilonproteobacteria</taxon>
        <taxon>Campylobacterales</taxon>
        <taxon>Helicobacteraceae</taxon>
        <taxon>Helicobacter</taxon>
    </lineage>
</organism>
<dbReference type="InterPro" id="IPR002125">
    <property type="entry name" value="CMP_dCMP_dom"/>
</dbReference>
<evidence type="ECO:0000256" key="8">
    <source>
        <dbReference type="ARBA" id="ARBA00019930"/>
    </source>
</evidence>
<feature type="domain" description="CMP/dCMP-type deaminase" evidence="10">
    <location>
        <begin position="1"/>
        <end position="141"/>
    </location>
</feature>
<dbReference type="GO" id="GO:0008835">
    <property type="term" value="F:diaminohydroxyphosphoribosylaminopyrimidine deaminase activity"/>
    <property type="evidence" value="ECO:0007669"/>
    <property type="project" value="UniProtKB-EC"/>
</dbReference>
<evidence type="ECO:0000256" key="9">
    <source>
        <dbReference type="ARBA" id="ARBA00023268"/>
    </source>
</evidence>
<dbReference type="GO" id="GO:0009231">
    <property type="term" value="P:riboflavin biosynthetic process"/>
    <property type="evidence" value="ECO:0007669"/>
    <property type="project" value="UniProtKB-UniPathway"/>
</dbReference>
<evidence type="ECO:0000256" key="7">
    <source>
        <dbReference type="ARBA" id="ARBA00013173"/>
    </source>
</evidence>
<dbReference type="OrthoDB" id="9800865at2"/>
<dbReference type="InterPro" id="IPR024072">
    <property type="entry name" value="DHFR-like_dom_sf"/>
</dbReference>
<comment type="similarity">
    <text evidence="4">In the N-terminal section; belongs to the cytidine and deoxycytidylate deaminase family.</text>
</comment>
<dbReference type="EMBL" id="NBIU01000003">
    <property type="protein sequence ID" value="PZT48849.1"/>
    <property type="molecule type" value="Genomic_DNA"/>
</dbReference>
<dbReference type="UniPathway" id="UPA00275">
    <property type="reaction ID" value="UER00401"/>
</dbReference>
<evidence type="ECO:0000256" key="2">
    <source>
        <dbReference type="ARBA" id="ARBA00004882"/>
    </source>
</evidence>
<protein>
    <recommendedName>
        <fullName evidence="8">Riboflavin biosynthesis protein RibD</fullName>
        <ecNumber evidence="7">1.1.1.193</ecNumber>
        <ecNumber evidence="6">3.5.4.26</ecNumber>
    </recommendedName>
</protein>
<evidence type="ECO:0000256" key="4">
    <source>
        <dbReference type="ARBA" id="ARBA00005259"/>
    </source>
</evidence>
<evidence type="ECO:0000313" key="12">
    <source>
        <dbReference type="Proteomes" id="UP000249746"/>
    </source>
</evidence>
<dbReference type="SUPFAM" id="SSF53927">
    <property type="entry name" value="Cytidine deaminase-like"/>
    <property type="match status" value="1"/>
</dbReference>
<evidence type="ECO:0000313" key="11">
    <source>
        <dbReference type="EMBL" id="PZT48849.1"/>
    </source>
</evidence>
<dbReference type="SUPFAM" id="SSF53597">
    <property type="entry name" value="Dihydrofolate reductase-like"/>
    <property type="match status" value="1"/>
</dbReference>
<dbReference type="Gene3D" id="3.40.430.10">
    <property type="entry name" value="Dihydrofolate Reductase, subunit A"/>
    <property type="match status" value="1"/>
</dbReference>
<comment type="pathway">
    <text evidence="2">Cofactor biosynthesis; riboflavin biosynthesis; 5-amino-6-(D-ribitylamino)uracil from GTP: step 2/4.</text>
</comment>
<dbReference type="InterPro" id="IPR002734">
    <property type="entry name" value="RibDG_C"/>
</dbReference>
<comment type="caution">
    <text evidence="11">The sequence shown here is derived from an EMBL/GenBank/DDBJ whole genome shotgun (WGS) entry which is preliminary data.</text>
</comment>
<evidence type="ECO:0000256" key="5">
    <source>
        <dbReference type="ARBA" id="ARBA00007417"/>
    </source>
</evidence>
<dbReference type="AlphaFoldDB" id="A0A2W6MXV2"/>
<proteinExistence type="inferred from homology"/>
<dbReference type="PROSITE" id="PS51747">
    <property type="entry name" value="CYT_DCMP_DEAMINASES_2"/>
    <property type="match status" value="1"/>
</dbReference>
<dbReference type="Gene3D" id="3.40.140.10">
    <property type="entry name" value="Cytidine Deaminase, domain 2"/>
    <property type="match status" value="1"/>
</dbReference>
<comment type="function">
    <text evidence="1">Converts 2,5-diamino-6-(ribosylamino)-4(3h)-pyrimidinone 5'-phosphate into 5-amino-6-(ribosylamino)-2,4(1h,3h)-pyrimidinedione 5'-phosphate.</text>
</comment>
<reference evidence="11 12" key="1">
    <citation type="submission" date="2017-03" db="EMBL/GenBank/DDBJ databases">
        <title>Genomic and clinical evidence uncovers the enterohepatic species Helicobacter valdiviensis as a potential human intestinal pathogen.</title>
        <authorList>
            <person name="Fresia P."/>
            <person name="Jara R."/>
            <person name="Sierra R."/>
            <person name="Ferres I."/>
            <person name="Greif G."/>
            <person name="Iraola G."/>
            <person name="Collado L."/>
        </authorList>
    </citation>
    <scope>NUCLEOTIDE SEQUENCE [LARGE SCALE GENOMIC DNA]</scope>
    <source>
        <strain evidence="11 12">WBE14</strain>
    </source>
</reference>
<dbReference type="GO" id="GO:0008703">
    <property type="term" value="F:5-amino-6-(5-phosphoribosylamino)uracil reductase activity"/>
    <property type="evidence" value="ECO:0007669"/>
    <property type="project" value="UniProtKB-EC"/>
</dbReference>
<dbReference type="CDD" id="cd01284">
    <property type="entry name" value="Riboflavin_deaminase-reductase"/>
    <property type="match status" value="1"/>
</dbReference>
<gene>
    <name evidence="11" type="ORF">B6S12_02045</name>
</gene>
<dbReference type="EC" id="3.5.4.26" evidence="6"/>
<comment type="pathway">
    <text evidence="3">Cofactor biosynthesis; riboflavin biosynthesis; 5-amino-6-(D-ribitylamino)uracil from GTP: step 3/4.</text>
</comment>
<keyword evidence="12" id="KW-1185">Reference proteome</keyword>
<dbReference type="Proteomes" id="UP000249746">
    <property type="component" value="Unassembled WGS sequence"/>
</dbReference>
<keyword evidence="9" id="KW-0511">Multifunctional enzyme</keyword>
<accession>A0A2W6MXV2</accession>
<evidence type="ECO:0000256" key="1">
    <source>
        <dbReference type="ARBA" id="ARBA00002151"/>
    </source>
</evidence>
<name>A0A2W6MXV2_9HELI</name>
<dbReference type="NCBIfam" id="TIGR00326">
    <property type="entry name" value="eubact_ribD"/>
    <property type="match status" value="1"/>
</dbReference>
<evidence type="ECO:0000259" key="10">
    <source>
        <dbReference type="PROSITE" id="PS51747"/>
    </source>
</evidence>
<dbReference type="InterPro" id="IPR016193">
    <property type="entry name" value="Cytidine_deaminase-like"/>
</dbReference>
<comment type="similarity">
    <text evidence="5">In the C-terminal section; belongs to the HTP reductase family.</text>
</comment>
<dbReference type="Pfam" id="PF01872">
    <property type="entry name" value="RibD_C"/>
    <property type="match status" value="1"/>
</dbReference>